<accession>A0A059B7S2</accession>
<dbReference type="GO" id="GO:0005886">
    <property type="term" value="C:plasma membrane"/>
    <property type="evidence" value="ECO:0000318"/>
    <property type="project" value="GO_Central"/>
</dbReference>
<evidence type="ECO:0000256" key="1">
    <source>
        <dbReference type="ARBA" id="ARBA00007179"/>
    </source>
</evidence>
<dbReference type="PANTHER" id="PTHR12736">
    <property type="entry name" value="LANC-LIKE PROTEIN"/>
    <property type="match status" value="1"/>
</dbReference>
<dbReference type="SMART" id="SM01260">
    <property type="entry name" value="LANC_like"/>
    <property type="match status" value="1"/>
</dbReference>
<feature type="compositionally biased region" description="Basic and acidic residues" evidence="2">
    <location>
        <begin position="155"/>
        <end position="164"/>
    </location>
</feature>
<dbReference type="GO" id="GO:0031179">
    <property type="term" value="P:peptide modification"/>
    <property type="evidence" value="ECO:0007669"/>
    <property type="project" value="InterPro"/>
</dbReference>
<dbReference type="EMBL" id="KK198760">
    <property type="protein sequence ID" value="KCW62074.1"/>
    <property type="molecule type" value="Genomic_DNA"/>
</dbReference>
<dbReference type="InterPro" id="IPR007822">
    <property type="entry name" value="LANC-like"/>
</dbReference>
<evidence type="ECO:0008006" key="4">
    <source>
        <dbReference type="Google" id="ProtNLM"/>
    </source>
</evidence>
<dbReference type="SUPFAM" id="SSF158745">
    <property type="entry name" value="LanC-like"/>
    <property type="match status" value="1"/>
</dbReference>
<dbReference type="FunCoup" id="A0A059B7S2">
    <property type="interactions" value="1317"/>
</dbReference>
<protein>
    <recommendedName>
        <fullName evidence="4">LanC-like protein GCL1</fullName>
    </recommendedName>
</protein>
<dbReference type="PRINTS" id="PR01950">
    <property type="entry name" value="LANCSUPER"/>
</dbReference>
<dbReference type="AlphaFoldDB" id="A0A059B7S2"/>
<evidence type="ECO:0000313" key="3">
    <source>
        <dbReference type="EMBL" id="KCW62074.1"/>
    </source>
</evidence>
<feature type="compositionally biased region" description="Pro residues" evidence="2">
    <location>
        <begin position="125"/>
        <end position="137"/>
    </location>
</feature>
<reference evidence="3" key="1">
    <citation type="submission" date="2013-07" db="EMBL/GenBank/DDBJ databases">
        <title>The genome of Eucalyptus grandis.</title>
        <authorList>
            <person name="Schmutz J."/>
            <person name="Hayes R."/>
            <person name="Myburg A."/>
            <person name="Tuskan G."/>
            <person name="Grattapaglia D."/>
            <person name="Rokhsar D.S."/>
        </authorList>
    </citation>
    <scope>NUCLEOTIDE SEQUENCE</scope>
    <source>
        <tissue evidence="3">Leaf extractions</tissue>
    </source>
</reference>
<dbReference type="Pfam" id="PF05147">
    <property type="entry name" value="LANC_like"/>
    <property type="match status" value="1"/>
</dbReference>
<comment type="similarity">
    <text evidence="1">Belongs to the LanC-like protein family.</text>
</comment>
<feature type="region of interest" description="Disordered" evidence="2">
    <location>
        <begin position="84"/>
        <end position="188"/>
    </location>
</feature>
<organism evidence="3">
    <name type="scientific">Eucalyptus grandis</name>
    <name type="common">Flooded gum</name>
    <dbReference type="NCBI Taxonomy" id="71139"/>
    <lineage>
        <taxon>Eukaryota</taxon>
        <taxon>Viridiplantae</taxon>
        <taxon>Streptophyta</taxon>
        <taxon>Embryophyta</taxon>
        <taxon>Tracheophyta</taxon>
        <taxon>Spermatophyta</taxon>
        <taxon>Magnoliopsida</taxon>
        <taxon>eudicotyledons</taxon>
        <taxon>Gunneridae</taxon>
        <taxon>Pentapetalae</taxon>
        <taxon>rosids</taxon>
        <taxon>malvids</taxon>
        <taxon>Myrtales</taxon>
        <taxon>Myrtaceae</taxon>
        <taxon>Myrtoideae</taxon>
        <taxon>Eucalypteae</taxon>
        <taxon>Eucalyptus</taxon>
    </lineage>
</organism>
<dbReference type="PANTHER" id="PTHR12736:SF25">
    <property type="entry name" value="LANC-LIKE PROTEIN GCL1"/>
    <property type="match status" value="1"/>
</dbReference>
<dbReference type="eggNOG" id="KOG2787">
    <property type="taxonomic scope" value="Eukaryota"/>
</dbReference>
<dbReference type="GO" id="GO:0005975">
    <property type="term" value="P:carbohydrate metabolic process"/>
    <property type="evidence" value="ECO:0007669"/>
    <property type="project" value="InterPro"/>
</dbReference>
<sequence>MAARKTTDSNSSTYHAPMLFKGGKEIIGISKHRTLSLSLFFLSLAVRPDFWFELVLSFASADEAEARGSSSVAAERPGEHVVVGRAVRRRFSRRPREQRRRRRGQQRRAARPHRRPPPRRSRGPRPVPPPGDLPPGGPLSQGPGGAGDVARGRSGRSDRVHGAARDGVPVPEVVRGHRRPGRPAAVGRDRRRVRFRGACFHEVAQERALPVGPEEGGFGMSYDLLYGRAGFLWAALFLNKNLGEETVPNNVLMPIVDAVLAGGRAGASDIATCPLMYRWHGTRYLGAANGLAGILQVLLHFPLCEEYLEDVKGTLRYIMSKRFPHSGNYPSSEGNPRDKLVQWSHGATGMAITLCKASQVFPHDRDFRDAAIEAGEVVWKNGLVKKVGLADGISGNAYAFLSLYRLTGERIYEDRARAFASFLYHDANKPVGTGHGHVADYAFSLYQGLAGAACLWFDLVDAENSRFPGYEL</sequence>
<feature type="compositionally biased region" description="Basic residues" evidence="2">
    <location>
        <begin position="86"/>
        <end position="123"/>
    </location>
</feature>
<proteinExistence type="inferred from homology"/>
<dbReference type="Gramene" id="KCW62074">
    <property type="protein sequence ID" value="KCW62074"/>
    <property type="gene ID" value="EUGRSUZ_H04744"/>
</dbReference>
<gene>
    <name evidence="3" type="ORF">EUGRSUZ_H04744</name>
</gene>
<dbReference type="InterPro" id="IPR020464">
    <property type="entry name" value="LanC-like_prot_euk"/>
</dbReference>
<dbReference type="CDD" id="cd04794">
    <property type="entry name" value="euk_LANCL"/>
    <property type="match status" value="1"/>
</dbReference>
<name>A0A059B7S2_EUCGR</name>
<dbReference type="PRINTS" id="PR01951">
    <property type="entry name" value="LANCEUKARYTE"/>
</dbReference>
<dbReference type="InterPro" id="IPR012341">
    <property type="entry name" value="6hp_glycosidase-like_sf"/>
</dbReference>
<dbReference type="InParanoid" id="A0A059B7S2"/>
<evidence type="ECO:0000256" key="2">
    <source>
        <dbReference type="SAM" id="MobiDB-lite"/>
    </source>
</evidence>
<dbReference type="Gene3D" id="1.50.10.10">
    <property type="match status" value="1"/>
</dbReference>